<keyword evidence="1" id="KW-0732">Signal</keyword>
<organism evidence="2 3">
    <name type="scientific">Zoogloea dura</name>
    <dbReference type="NCBI Taxonomy" id="2728840"/>
    <lineage>
        <taxon>Bacteria</taxon>
        <taxon>Pseudomonadati</taxon>
        <taxon>Pseudomonadota</taxon>
        <taxon>Betaproteobacteria</taxon>
        <taxon>Rhodocyclales</taxon>
        <taxon>Zoogloeaceae</taxon>
        <taxon>Zoogloea</taxon>
    </lineage>
</organism>
<name>A0A848FYY6_9RHOO</name>
<evidence type="ECO:0000313" key="2">
    <source>
        <dbReference type="EMBL" id="NML25118.1"/>
    </source>
</evidence>
<keyword evidence="3" id="KW-1185">Reference proteome</keyword>
<dbReference type="PROSITE" id="PS51257">
    <property type="entry name" value="PROKAR_LIPOPROTEIN"/>
    <property type="match status" value="1"/>
</dbReference>
<feature type="chain" id="PRO_5032391479" evidence="1">
    <location>
        <begin position="18"/>
        <end position="85"/>
    </location>
</feature>
<feature type="signal peptide" evidence="1">
    <location>
        <begin position="1"/>
        <end position="17"/>
    </location>
</feature>
<protein>
    <submittedName>
        <fullName evidence="2">Uncharacterized protein</fullName>
    </submittedName>
</protein>
<dbReference type="EMBL" id="JABBGA010000003">
    <property type="protein sequence ID" value="NML25118.1"/>
    <property type="molecule type" value="Genomic_DNA"/>
</dbReference>
<proteinExistence type="predicted"/>
<accession>A0A848FYY6</accession>
<dbReference type="Proteomes" id="UP000580043">
    <property type="component" value="Unassembled WGS sequence"/>
</dbReference>
<evidence type="ECO:0000313" key="3">
    <source>
        <dbReference type="Proteomes" id="UP000580043"/>
    </source>
</evidence>
<dbReference type="AlphaFoldDB" id="A0A848FYY6"/>
<gene>
    <name evidence="2" type="ORF">HHL15_05160</name>
</gene>
<evidence type="ECO:0000256" key="1">
    <source>
        <dbReference type="SAM" id="SignalP"/>
    </source>
</evidence>
<reference evidence="2 3" key="1">
    <citation type="submission" date="2020-04" db="EMBL/GenBank/DDBJ databases">
        <title>Zoogloea sp. G-4-1-14 isolated from soil.</title>
        <authorList>
            <person name="Dahal R.H."/>
        </authorList>
    </citation>
    <scope>NUCLEOTIDE SEQUENCE [LARGE SCALE GENOMIC DNA]</scope>
    <source>
        <strain evidence="2 3">G-4-1-14</strain>
    </source>
</reference>
<comment type="caution">
    <text evidence="2">The sequence shown here is derived from an EMBL/GenBank/DDBJ whole genome shotgun (WGS) entry which is preliminary data.</text>
</comment>
<sequence>MRSSCLLVLLLAAGGCASPQGFYSLTAYDGEGKPINPGRSFMAQGRAVYSAINGTCLAYPGARVVVIDKETGREATDLSPHQCRK</sequence>